<organism evidence="1 2">
    <name type="scientific">Vigna unguiculata</name>
    <name type="common">Cowpea</name>
    <dbReference type="NCBI Taxonomy" id="3917"/>
    <lineage>
        <taxon>Eukaryota</taxon>
        <taxon>Viridiplantae</taxon>
        <taxon>Streptophyta</taxon>
        <taxon>Embryophyta</taxon>
        <taxon>Tracheophyta</taxon>
        <taxon>Spermatophyta</taxon>
        <taxon>Magnoliopsida</taxon>
        <taxon>eudicotyledons</taxon>
        <taxon>Gunneridae</taxon>
        <taxon>Pentapetalae</taxon>
        <taxon>rosids</taxon>
        <taxon>fabids</taxon>
        <taxon>Fabales</taxon>
        <taxon>Fabaceae</taxon>
        <taxon>Papilionoideae</taxon>
        <taxon>50 kb inversion clade</taxon>
        <taxon>NPAAA clade</taxon>
        <taxon>indigoferoid/millettioid clade</taxon>
        <taxon>Phaseoleae</taxon>
        <taxon>Vigna</taxon>
    </lineage>
</organism>
<proteinExistence type="predicted"/>
<evidence type="ECO:0000313" key="1">
    <source>
        <dbReference type="EMBL" id="QCD96698.1"/>
    </source>
</evidence>
<dbReference type="Proteomes" id="UP000501690">
    <property type="component" value="Linkage Group LG6"/>
</dbReference>
<keyword evidence="2" id="KW-1185">Reference proteome</keyword>
<evidence type="ECO:0000313" key="2">
    <source>
        <dbReference type="Proteomes" id="UP000501690"/>
    </source>
</evidence>
<name>A0A4D6M864_VIGUN</name>
<sequence length="243" mass="26344">MIPISFLHCLIEVSGFFQKPSGGSSSTARRHIRFAVLFLFWHDPPGGDEFLPGGATLFAFYFHGFDAALMLRLPASKAPPGDSAVRGGSARFLETETEEEFGVCGVHDNLRLAARVGAHGDGTIVRGPCIVWCLAARCAPPGGDEKTVGLVGRWRLVVHGWWLTCDVLNREVHIQLLGREDTSESRTTSGEVRRVGLRAGRFVEAGPRAASSPFLFVYGDDRVIRYTGADVDTGGAEDVQVTE</sequence>
<gene>
    <name evidence="1" type="ORF">DEO72_LG6g1406</name>
</gene>
<accession>A0A4D6M864</accession>
<dbReference type="EMBL" id="CP039350">
    <property type="protein sequence ID" value="QCD96698.1"/>
    <property type="molecule type" value="Genomic_DNA"/>
</dbReference>
<protein>
    <submittedName>
        <fullName evidence="1">Uncharacterized protein</fullName>
    </submittedName>
</protein>
<reference evidence="1 2" key="1">
    <citation type="submission" date="2019-04" db="EMBL/GenBank/DDBJ databases">
        <title>An improved genome assembly and genetic linkage map for asparagus bean, Vigna unguiculata ssp. sesquipedialis.</title>
        <authorList>
            <person name="Xia Q."/>
            <person name="Zhang R."/>
            <person name="Dong Y."/>
        </authorList>
    </citation>
    <scope>NUCLEOTIDE SEQUENCE [LARGE SCALE GENOMIC DNA]</scope>
    <source>
        <tissue evidence="1">Leaf</tissue>
    </source>
</reference>
<dbReference type="AlphaFoldDB" id="A0A4D6M864"/>